<name>A0A9D1NNL2_9BACT</name>
<sequence length="366" mass="39323">MDPKQKQLLIAVGAVCGLIVLALAYFLFSAIGENADAKAARDRYARNLRSSNLAEPYPSRANRDVRLADAANAEKEIAAAKALLAKGNDVIALPADQTSSPSKFTEAIGQGIGALAQRQETPAAQRLRAAGSQAQQTAMSYSFERYVQGDLPKEADIARLARQFATIRHVCDTLLDSGAVLITDVQRTRFDAAPEAEEEQPTTRRRRASRRAEPVAQAADAYGLLPAPVAKLLAEDGVDRESYAVTFRAPYSAVAKTLNALAEDPLFVVVTDLSVSSAGLVEAKVDDLVKKRRTTRNSALTRARSAENAERAEELAKRGLFEGVAIDQRLVTDPETAEPLQVTLRFDVYTAPAPAEPAPAPAKEGN</sequence>
<evidence type="ECO:0000313" key="4">
    <source>
        <dbReference type="Proteomes" id="UP000886845"/>
    </source>
</evidence>
<reference evidence="3" key="1">
    <citation type="submission" date="2020-10" db="EMBL/GenBank/DDBJ databases">
        <authorList>
            <person name="Gilroy R."/>
        </authorList>
    </citation>
    <scope>NUCLEOTIDE SEQUENCE</scope>
    <source>
        <strain evidence="3">35461</strain>
    </source>
</reference>
<accession>A0A9D1NNL2</accession>
<feature type="region of interest" description="Disordered" evidence="1">
    <location>
        <begin position="192"/>
        <end position="213"/>
    </location>
</feature>
<feature type="transmembrane region" description="Helical" evidence="2">
    <location>
        <begin position="7"/>
        <end position="28"/>
    </location>
</feature>
<reference evidence="3" key="2">
    <citation type="journal article" date="2021" name="PeerJ">
        <title>Extensive microbial diversity within the chicken gut microbiome revealed by metagenomics and culture.</title>
        <authorList>
            <person name="Gilroy R."/>
            <person name="Ravi A."/>
            <person name="Getino M."/>
            <person name="Pursley I."/>
            <person name="Horton D.L."/>
            <person name="Alikhan N.F."/>
            <person name="Baker D."/>
            <person name="Gharbi K."/>
            <person name="Hall N."/>
            <person name="Watson M."/>
            <person name="Adriaenssens E.M."/>
            <person name="Foster-Nyarko E."/>
            <person name="Jarju S."/>
            <person name="Secka A."/>
            <person name="Antonio M."/>
            <person name="Oren A."/>
            <person name="Chaudhuri R.R."/>
            <person name="La Ragione R."/>
            <person name="Hildebrand F."/>
            <person name="Pallen M.J."/>
        </authorList>
    </citation>
    <scope>NUCLEOTIDE SEQUENCE</scope>
    <source>
        <strain evidence="3">35461</strain>
    </source>
</reference>
<dbReference type="AlphaFoldDB" id="A0A9D1NNL2"/>
<evidence type="ECO:0000256" key="1">
    <source>
        <dbReference type="SAM" id="MobiDB-lite"/>
    </source>
</evidence>
<dbReference type="Proteomes" id="UP000886845">
    <property type="component" value="Unassembled WGS sequence"/>
</dbReference>
<comment type="caution">
    <text evidence="3">The sequence shown here is derived from an EMBL/GenBank/DDBJ whole genome shotgun (WGS) entry which is preliminary data.</text>
</comment>
<keyword evidence="2" id="KW-0812">Transmembrane</keyword>
<proteinExistence type="predicted"/>
<keyword evidence="2" id="KW-1133">Transmembrane helix</keyword>
<protein>
    <submittedName>
        <fullName evidence="3">Uncharacterized protein</fullName>
    </submittedName>
</protein>
<evidence type="ECO:0000313" key="3">
    <source>
        <dbReference type="EMBL" id="HIV09381.1"/>
    </source>
</evidence>
<dbReference type="EMBL" id="DVOR01000147">
    <property type="protein sequence ID" value="HIV09381.1"/>
    <property type="molecule type" value="Genomic_DNA"/>
</dbReference>
<evidence type="ECO:0000256" key="2">
    <source>
        <dbReference type="SAM" id="Phobius"/>
    </source>
</evidence>
<gene>
    <name evidence="3" type="ORF">IAC79_04630</name>
</gene>
<keyword evidence="2" id="KW-0472">Membrane</keyword>
<organism evidence="3 4">
    <name type="scientific">Candidatus Spyradenecus faecavium</name>
    <dbReference type="NCBI Taxonomy" id="2840947"/>
    <lineage>
        <taxon>Bacteria</taxon>
        <taxon>Pseudomonadati</taxon>
        <taxon>Lentisphaerota</taxon>
        <taxon>Lentisphaeria</taxon>
        <taxon>Lentisphaerales</taxon>
        <taxon>Lentisphaeraceae</taxon>
        <taxon>Lentisphaeraceae incertae sedis</taxon>
        <taxon>Candidatus Spyradenecus</taxon>
    </lineage>
</organism>